<evidence type="ECO:0000256" key="3">
    <source>
        <dbReference type="ARBA" id="ARBA00022475"/>
    </source>
</evidence>
<evidence type="ECO:0000256" key="6">
    <source>
        <dbReference type="ARBA" id="ARBA00022989"/>
    </source>
</evidence>
<feature type="transmembrane region" description="Helical" evidence="9">
    <location>
        <begin position="123"/>
        <end position="148"/>
    </location>
</feature>
<keyword evidence="3" id="KW-1003">Cell membrane</keyword>
<keyword evidence="5 9" id="KW-0812">Transmembrane</keyword>
<dbReference type="PANTHER" id="PTHR35011">
    <property type="entry name" value="2,3-DIKETO-L-GULONATE TRAP TRANSPORTER SMALL PERMEASE PROTEIN YIAM"/>
    <property type="match status" value="1"/>
</dbReference>
<feature type="transmembrane region" description="Helical" evidence="9">
    <location>
        <begin position="15"/>
        <end position="35"/>
    </location>
</feature>
<evidence type="ECO:0000259" key="10">
    <source>
        <dbReference type="Pfam" id="PF04290"/>
    </source>
</evidence>
<protein>
    <recommendedName>
        <fullName evidence="9">TRAP transporter small permease protein</fullName>
    </recommendedName>
</protein>
<dbReference type="RefSeq" id="WP_379873776.1">
    <property type="nucleotide sequence ID" value="NZ_JBHUIP010000001.1"/>
</dbReference>
<dbReference type="InterPro" id="IPR007387">
    <property type="entry name" value="TRAP_DctQ"/>
</dbReference>
<evidence type="ECO:0000256" key="2">
    <source>
        <dbReference type="ARBA" id="ARBA00022448"/>
    </source>
</evidence>
<gene>
    <name evidence="11" type="ORF">ACFSM5_00020</name>
</gene>
<sequence length="171" mass="18884">MTGIADGVTRWVERLMALSLAVMVVLTFANVVLRYVFNSGYAGAEEISRLAFVWLIFLGTVIAHKRNEHLGMTMVQKKLSPMLRRVCAVICHVAMLYGIWLFASGSWTQIKVGAKQIAPVTGYSMALMPLAGFVCAIVLFLLVILNLVRIFIASPKAYVPGEGEEDLFQET</sequence>
<keyword evidence="12" id="KW-1185">Reference proteome</keyword>
<evidence type="ECO:0000256" key="4">
    <source>
        <dbReference type="ARBA" id="ARBA00022519"/>
    </source>
</evidence>
<comment type="subunit">
    <text evidence="9">The complex comprises the extracytoplasmic solute receptor protein and the two transmembrane proteins.</text>
</comment>
<evidence type="ECO:0000256" key="9">
    <source>
        <dbReference type="RuleBase" id="RU369079"/>
    </source>
</evidence>
<keyword evidence="2 9" id="KW-0813">Transport</keyword>
<proteinExistence type="inferred from homology"/>
<keyword evidence="7 9" id="KW-0472">Membrane</keyword>
<reference evidence="12" key="1">
    <citation type="journal article" date="2019" name="Int. J. Syst. Evol. Microbiol.">
        <title>The Global Catalogue of Microorganisms (GCM) 10K type strain sequencing project: providing services to taxonomists for standard genome sequencing and annotation.</title>
        <authorList>
            <consortium name="The Broad Institute Genomics Platform"/>
            <consortium name="The Broad Institute Genome Sequencing Center for Infectious Disease"/>
            <person name="Wu L."/>
            <person name="Ma J."/>
        </authorList>
    </citation>
    <scope>NUCLEOTIDE SEQUENCE [LARGE SCALE GENOMIC DNA]</scope>
    <source>
        <strain evidence="12">CGMCC 1.19062</strain>
    </source>
</reference>
<keyword evidence="4 9" id="KW-0997">Cell inner membrane</keyword>
<evidence type="ECO:0000313" key="12">
    <source>
        <dbReference type="Proteomes" id="UP001597295"/>
    </source>
</evidence>
<comment type="function">
    <text evidence="9">Part of the tripartite ATP-independent periplasmic (TRAP) transport system.</text>
</comment>
<evidence type="ECO:0000256" key="8">
    <source>
        <dbReference type="ARBA" id="ARBA00038436"/>
    </source>
</evidence>
<accession>A0ABW5DMS1</accession>
<evidence type="ECO:0000256" key="7">
    <source>
        <dbReference type="ARBA" id="ARBA00023136"/>
    </source>
</evidence>
<dbReference type="PANTHER" id="PTHR35011:SF2">
    <property type="entry name" value="2,3-DIKETO-L-GULONATE TRAP TRANSPORTER SMALL PERMEASE PROTEIN YIAM"/>
    <property type="match status" value="1"/>
</dbReference>
<evidence type="ECO:0000313" key="11">
    <source>
        <dbReference type="EMBL" id="MFD2261254.1"/>
    </source>
</evidence>
<comment type="similarity">
    <text evidence="8 9">Belongs to the TRAP transporter small permease family.</text>
</comment>
<evidence type="ECO:0000256" key="1">
    <source>
        <dbReference type="ARBA" id="ARBA00004429"/>
    </source>
</evidence>
<comment type="caution">
    <text evidence="9">Lacks conserved residue(s) required for the propagation of feature annotation.</text>
</comment>
<evidence type="ECO:0000256" key="5">
    <source>
        <dbReference type="ARBA" id="ARBA00022692"/>
    </source>
</evidence>
<feature type="transmembrane region" description="Helical" evidence="9">
    <location>
        <begin position="85"/>
        <end position="103"/>
    </location>
</feature>
<dbReference type="EMBL" id="JBHUIP010000001">
    <property type="protein sequence ID" value="MFD2261254.1"/>
    <property type="molecule type" value="Genomic_DNA"/>
</dbReference>
<feature type="domain" description="Tripartite ATP-independent periplasmic transporters DctQ component" evidence="10">
    <location>
        <begin position="23"/>
        <end position="150"/>
    </location>
</feature>
<comment type="subcellular location">
    <subcellularLocation>
        <location evidence="1 9">Cell inner membrane</location>
        <topology evidence="1 9">Multi-pass membrane protein</topology>
    </subcellularLocation>
</comment>
<keyword evidence="6 9" id="KW-1133">Transmembrane helix</keyword>
<dbReference type="Proteomes" id="UP001597295">
    <property type="component" value="Unassembled WGS sequence"/>
</dbReference>
<comment type="caution">
    <text evidence="11">The sequence shown here is derived from an EMBL/GenBank/DDBJ whole genome shotgun (WGS) entry which is preliminary data.</text>
</comment>
<dbReference type="InterPro" id="IPR055348">
    <property type="entry name" value="DctQ"/>
</dbReference>
<name>A0ABW5DMS1_9PROT</name>
<dbReference type="Pfam" id="PF04290">
    <property type="entry name" value="DctQ"/>
    <property type="match status" value="1"/>
</dbReference>
<organism evidence="11 12">
    <name type="scientific">Lacibacterium aquatile</name>
    <dbReference type="NCBI Taxonomy" id="1168082"/>
    <lineage>
        <taxon>Bacteria</taxon>
        <taxon>Pseudomonadati</taxon>
        <taxon>Pseudomonadota</taxon>
        <taxon>Alphaproteobacteria</taxon>
        <taxon>Rhodospirillales</taxon>
        <taxon>Rhodospirillaceae</taxon>
    </lineage>
</organism>